<accession>A0AAW1WSG8</accession>
<dbReference type="AlphaFoldDB" id="A0AAW1WSG8"/>
<protein>
    <submittedName>
        <fullName evidence="1">Uncharacterized protein</fullName>
    </submittedName>
</protein>
<sequence length="72" mass="8109">MYPSLSPRTRKVDLKMDDVAGVQALYGSNPNFKYSSLQSENSYNHAITNLDTTSASKWTISLSLITLIFLFF</sequence>
<name>A0AAW1WSG8_RUBAR</name>
<proteinExistence type="predicted"/>
<comment type="caution">
    <text evidence="1">The sequence shown here is derived from an EMBL/GenBank/DDBJ whole genome shotgun (WGS) entry which is preliminary data.</text>
</comment>
<evidence type="ECO:0000313" key="1">
    <source>
        <dbReference type="EMBL" id="KAK9927577.1"/>
    </source>
</evidence>
<organism evidence="1 2">
    <name type="scientific">Rubus argutus</name>
    <name type="common">Southern blackberry</name>
    <dbReference type="NCBI Taxonomy" id="59490"/>
    <lineage>
        <taxon>Eukaryota</taxon>
        <taxon>Viridiplantae</taxon>
        <taxon>Streptophyta</taxon>
        <taxon>Embryophyta</taxon>
        <taxon>Tracheophyta</taxon>
        <taxon>Spermatophyta</taxon>
        <taxon>Magnoliopsida</taxon>
        <taxon>eudicotyledons</taxon>
        <taxon>Gunneridae</taxon>
        <taxon>Pentapetalae</taxon>
        <taxon>rosids</taxon>
        <taxon>fabids</taxon>
        <taxon>Rosales</taxon>
        <taxon>Rosaceae</taxon>
        <taxon>Rosoideae</taxon>
        <taxon>Rosoideae incertae sedis</taxon>
        <taxon>Rubus</taxon>
    </lineage>
</organism>
<dbReference type="Proteomes" id="UP001457282">
    <property type="component" value="Unassembled WGS sequence"/>
</dbReference>
<reference evidence="1 2" key="1">
    <citation type="journal article" date="2023" name="G3 (Bethesda)">
        <title>A chromosome-length genome assembly and annotation of blackberry (Rubus argutus, cv. 'Hillquist').</title>
        <authorList>
            <person name="Bruna T."/>
            <person name="Aryal R."/>
            <person name="Dudchenko O."/>
            <person name="Sargent D.J."/>
            <person name="Mead D."/>
            <person name="Buti M."/>
            <person name="Cavallini A."/>
            <person name="Hytonen T."/>
            <person name="Andres J."/>
            <person name="Pham M."/>
            <person name="Weisz D."/>
            <person name="Mascagni F."/>
            <person name="Usai G."/>
            <person name="Natali L."/>
            <person name="Bassil N."/>
            <person name="Fernandez G.E."/>
            <person name="Lomsadze A."/>
            <person name="Armour M."/>
            <person name="Olukolu B."/>
            <person name="Poorten T."/>
            <person name="Britton C."/>
            <person name="Davik J."/>
            <person name="Ashrafi H."/>
            <person name="Aiden E.L."/>
            <person name="Borodovsky M."/>
            <person name="Worthington M."/>
        </authorList>
    </citation>
    <scope>NUCLEOTIDE SEQUENCE [LARGE SCALE GENOMIC DNA]</scope>
    <source>
        <strain evidence="1">PI 553951</strain>
    </source>
</reference>
<evidence type="ECO:0000313" key="2">
    <source>
        <dbReference type="Proteomes" id="UP001457282"/>
    </source>
</evidence>
<keyword evidence="2" id="KW-1185">Reference proteome</keyword>
<dbReference type="EMBL" id="JBEDUW010000005">
    <property type="protein sequence ID" value="KAK9927577.1"/>
    <property type="molecule type" value="Genomic_DNA"/>
</dbReference>
<gene>
    <name evidence="1" type="ORF">M0R45_024757</name>
</gene>